<comment type="caution">
    <text evidence="3">The sequence shown here is derived from an EMBL/GenBank/DDBJ whole genome shotgun (WGS) entry which is preliminary data.</text>
</comment>
<name>A0A2T3W5L3_9DEIO</name>
<dbReference type="AlphaFoldDB" id="A0A2T3W5L3"/>
<protein>
    <submittedName>
        <fullName evidence="3">Sporulation/spore germination protein</fullName>
    </submittedName>
</protein>
<proteinExistence type="predicted"/>
<gene>
    <name evidence="3" type="ORF">C8263_14785</name>
</gene>
<sequence length="180" mass="19852">MRKLFSLFNVVAAALFVCSVLAVQAVQRTPPTPTPPKPDLEERQALKVKVYFTDPQVQRLKPETRTIQVVQTNPRAVAQAAVNVWAQGPFDKGLLGLVPAGGAAPKVYLRGQHFFVDLPEAYARLRYGTSGERMLLCTLTRTLLDARGQDVTFLLGGQTVETLGHMDLREPYTRGDCADE</sequence>
<evidence type="ECO:0000256" key="1">
    <source>
        <dbReference type="SAM" id="SignalP"/>
    </source>
</evidence>
<feature type="domain" description="GerMN" evidence="2">
    <location>
        <begin position="78"/>
        <end position="164"/>
    </location>
</feature>
<dbReference type="OrthoDB" id="68423at2"/>
<dbReference type="Proteomes" id="UP000240317">
    <property type="component" value="Unassembled WGS sequence"/>
</dbReference>
<keyword evidence="4" id="KW-1185">Reference proteome</keyword>
<dbReference type="Pfam" id="PF10646">
    <property type="entry name" value="Germane"/>
    <property type="match status" value="1"/>
</dbReference>
<organism evidence="3 4">
    <name type="scientific">Deinococcus arcticus</name>
    <dbReference type="NCBI Taxonomy" id="2136176"/>
    <lineage>
        <taxon>Bacteria</taxon>
        <taxon>Thermotogati</taxon>
        <taxon>Deinococcota</taxon>
        <taxon>Deinococci</taxon>
        <taxon>Deinococcales</taxon>
        <taxon>Deinococcaceae</taxon>
        <taxon>Deinococcus</taxon>
    </lineage>
</organism>
<dbReference type="EMBL" id="PYSV01000016">
    <property type="protein sequence ID" value="PTA67053.1"/>
    <property type="molecule type" value="Genomic_DNA"/>
</dbReference>
<accession>A0A2T3W5L3</accession>
<evidence type="ECO:0000313" key="3">
    <source>
        <dbReference type="EMBL" id="PTA67053.1"/>
    </source>
</evidence>
<evidence type="ECO:0000259" key="2">
    <source>
        <dbReference type="SMART" id="SM00909"/>
    </source>
</evidence>
<keyword evidence="1" id="KW-0732">Signal</keyword>
<reference evidence="3 4" key="1">
    <citation type="submission" date="2018-03" db="EMBL/GenBank/DDBJ databases">
        <title>Draft genome of Deinococcus sp. OD32.</title>
        <authorList>
            <person name="Wang X.-P."/>
            <person name="Du Z.-J."/>
        </authorList>
    </citation>
    <scope>NUCLEOTIDE SEQUENCE [LARGE SCALE GENOMIC DNA]</scope>
    <source>
        <strain evidence="3 4">OD32</strain>
    </source>
</reference>
<dbReference type="SMART" id="SM00909">
    <property type="entry name" value="Germane"/>
    <property type="match status" value="1"/>
</dbReference>
<feature type="signal peptide" evidence="1">
    <location>
        <begin position="1"/>
        <end position="22"/>
    </location>
</feature>
<dbReference type="InterPro" id="IPR019606">
    <property type="entry name" value="GerMN"/>
</dbReference>
<evidence type="ECO:0000313" key="4">
    <source>
        <dbReference type="Proteomes" id="UP000240317"/>
    </source>
</evidence>
<feature type="chain" id="PRO_5015710120" evidence="1">
    <location>
        <begin position="23"/>
        <end position="180"/>
    </location>
</feature>